<feature type="region of interest" description="Disordered" evidence="4">
    <location>
        <begin position="1"/>
        <end position="43"/>
    </location>
</feature>
<feature type="domain" description="Myb-like" evidence="5">
    <location>
        <begin position="563"/>
        <end position="637"/>
    </location>
</feature>
<dbReference type="GO" id="GO:0005634">
    <property type="term" value="C:nucleus"/>
    <property type="evidence" value="ECO:0007669"/>
    <property type="project" value="UniProtKB-SubCell"/>
</dbReference>
<dbReference type="STRING" id="45235.A0A2K3Q787"/>
<dbReference type="InterPro" id="IPR051651">
    <property type="entry name" value="DMTF1_DNA-bind_reg"/>
</dbReference>
<feature type="region of interest" description="Disordered" evidence="4">
    <location>
        <begin position="63"/>
        <end position="430"/>
    </location>
</feature>
<dbReference type="Gene3D" id="1.10.10.60">
    <property type="entry name" value="Homeodomain-like"/>
    <property type="match status" value="2"/>
</dbReference>
<evidence type="ECO:0000259" key="5">
    <source>
        <dbReference type="PROSITE" id="PS50090"/>
    </source>
</evidence>
<evidence type="ECO:0000256" key="2">
    <source>
        <dbReference type="ARBA" id="ARBA00023125"/>
    </source>
</evidence>
<reference evidence="7 8" key="1">
    <citation type="submission" date="2017-08" db="EMBL/GenBank/DDBJ databases">
        <title>Harnessing the power of phylogenomics to disentangle the directionality and signatures of interkingdom host jumping in the parasitic fungal genus Tolypocladium.</title>
        <authorList>
            <person name="Quandt C.A."/>
            <person name="Patterson W."/>
            <person name="Spatafora J.W."/>
        </authorList>
    </citation>
    <scope>NUCLEOTIDE SEQUENCE [LARGE SCALE GENOMIC DNA]</scope>
    <source>
        <strain evidence="7 8">CBS 113982</strain>
    </source>
</reference>
<feature type="compositionally biased region" description="Low complexity" evidence="4">
    <location>
        <begin position="66"/>
        <end position="76"/>
    </location>
</feature>
<keyword evidence="3" id="KW-0539">Nucleus</keyword>
<sequence>MADLAPMPDGPEAFASDGDDHQMADADADFGPLEMFDSNSSQVPYSSLANVAPFVSSGQAPEAILSKDVTSPPSSSKKSKRNKKNKKKKESSHEVESSLPVDNDGKKKHQKSKKKKSAHKFEVPDSQPPTDAAAETDQVGSTEMAAAGGLDDTANIPSRLNGNDDAVMPSTQSKKKRKFSDSADGRRQKKRQSRGQEGGEEEGADHADTAATSAGFLRRKKETGIPSGSALEDDNALESDPQKSPTVAHLRRRSQSHGARSRENSIPPPADANGMDVDLETEGATAAAAADSMDVDPEVEILAREAWNEHRNGQKALDTPDAPGTRALVVEPPTTSPRRTRSMRGKAKPTFFEQPPVEDTANGDGGNRDMLADLPSPTAMAPKPRNRAKAATRKAAKGRKSKREKLIQSKRGSYDNEAGDGNGEPHQGRRNRLIGYTHGRFTDDELARIARAVESFRVENGMNQEEVNEMIQAPGGTTAGDAHAQLWVRIFAECPDRHRQKVINITRKKFHNFVARGTWTMEQDTELSELISVHGQRWSRIAAIINRHPEDLRDRYRNYLVCGPNQRKDSWDEAEEANLTQYVIDSMHTIDHLRATEPNHHLLTRSYDELIDWQGISERMNRTRSRLQCITKWKALNIRTNGKDKLVSNEPDSRVSFRLEKARRQLSAMPSEEKFRLLLAIRGTAVGKDSKIPWAKLVDKNFRNQWHRTTQALLWRRLKQAAPDWEAKTTRDCAQYLIDEYNQTGELPDVDVDGYDDAQETELIQTILTSSIGANGTFVAKEDQGKSAEFVENSDAENGAAPNADADEGMGEYGMKIDPALTQTPVPAKKATSATRTGSGKPPSSRRKAKKAATAIMDPTDDDGESRDQPALD</sequence>
<evidence type="ECO:0000259" key="6">
    <source>
        <dbReference type="PROSITE" id="PS51294"/>
    </source>
</evidence>
<evidence type="ECO:0000313" key="8">
    <source>
        <dbReference type="Proteomes" id="UP000236621"/>
    </source>
</evidence>
<dbReference type="SMART" id="SM00717">
    <property type="entry name" value="SANT"/>
    <property type="match status" value="2"/>
</dbReference>
<comment type="subcellular location">
    <subcellularLocation>
        <location evidence="1">Nucleus</location>
    </subcellularLocation>
</comment>
<dbReference type="InterPro" id="IPR017930">
    <property type="entry name" value="Myb_dom"/>
</dbReference>
<proteinExistence type="predicted"/>
<dbReference type="OrthoDB" id="39591at2759"/>
<feature type="compositionally biased region" description="Basic residues" evidence="4">
    <location>
        <begin position="338"/>
        <end position="347"/>
    </location>
</feature>
<keyword evidence="2" id="KW-0238">DNA-binding</keyword>
<dbReference type="CDD" id="cd00167">
    <property type="entry name" value="SANT"/>
    <property type="match status" value="1"/>
</dbReference>
<feature type="domain" description="HTH myb-type" evidence="6">
    <location>
        <begin position="511"/>
        <end position="564"/>
    </location>
</feature>
<dbReference type="InterPro" id="IPR009057">
    <property type="entry name" value="Homeodomain-like_sf"/>
</dbReference>
<dbReference type="PANTHER" id="PTHR46380">
    <property type="entry name" value="CYCLIN-D-BINDING MYB-LIKE TRANSCRIPTION FACTOR 1"/>
    <property type="match status" value="1"/>
</dbReference>
<dbReference type="EMBL" id="NRSZ01001093">
    <property type="protein sequence ID" value="PNY23436.1"/>
    <property type="molecule type" value="Genomic_DNA"/>
</dbReference>
<comment type="caution">
    <text evidence="7">The sequence shown here is derived from an EMBL/GenBank/DDBJ whole genome shotgun (WGS) entry which is preliminary data.</text>
</comment>
<evidence type="ECO:0000313" key="7">
    <source>
        <dbReference type="EMBL" id="PNY23436.1"/>
    </source>
</evidence>
<dbReference type="GO" id="GO:0000976">
    <property type="term" value="F:transcription cis-regulatory region binding"/>
    <property type="evidence" value="ECO:0007669"/>
    <property type="project" value="TreeGrafter"/>
</dbReference>
<organism evidence="7 8">
    <name type="scientific">Tolypocladium capitatum</name>
    <dbReference type="NCBI Taxonomy" id="45235"/>
    <lineage>
        <taxon>Eukaryota</taxon>
        <taxon>Fungi</taxon>
        <taxon>Dikarya</taxon>
        <taxon>Ascomycota</taxon>
        <taxon>Pezizomycotina</taxon>
        <taxon>Sordariomycetes</taxon>
        <taxon>Hypocreomycetidae</taxon>
        <taxon>Hypocreales</taxon>
        <taxon>Ophiocordycipitaceae</taxon>
        <taxon>Tolypocladium</taxon>
    </lineage>
</organism>
<dbReference type="PANTHER" id="PTHR46380:SF2">
    <property type="entry name" value="CYCLIN-D-BINDING MYB-LIKE TRANSCRIPTION FACTOR 1"/>
    <property type="match status" value="1"/>
</dbReference>
<feature type="region of interest" description="Disordered" evidence="4">
    <location>
        <begin position="785"/>
        <end position="873"/>
    </location>
</feature>
<name>A0A2K3Q787_9HYPO</name>
<accession>A0A2K3Q787</accession>
<protein>
    <submittedName>
        <fullName evidence="7">RNA polymerase I termination factor</fullName>
    </submittedName>
</protein>
<feature type="compositionally biased region" description="Basic and acidic residues" evidence="4">
    <location>
        <begin position="301"/>
        <end position="312"/>
    </location>
</feature>
<keyword evidence="8" id="KW-1185">Reference proteome</keyword>
<feature type="compositionally biased region" description="Basic residues" evidence="4">
    <location>
        <begin position="384"/>
        <end position="403"/>
    </location>
</feature>
<evidence type="ECO:0000256" key="1">
    <source>
        <dbReference type="ARBA" id="ARBA00004123"/>
    </source>
</evidence>
<dbReference type="PROSITE" id="PS50090">
    <property type="entry name" value="MYB_LIKE"/>
    <property type="match status" value="2"/>
</dbReference>
<dbReference type="GO" id="GO:0003700">
    <property type="term" value="F:DNA-binding transcription factor activity"/>
    <property type="evidence" value="ECO:0007669"/>
    <property type="project" value="TreeGrafter"/>
</dbReference>
<dbReference type="Pfam" id="PF13921">
    <property type="entry name" value="Myb_DNA-bind_6"/>
    <property type="match status" value="1"/>
</dbReference>
<dbReference type="Proteomes" id="UP000236621">
    <property type="component" value="Unassembled WGS sequence"/>
</dbReference>
<evidence type="ECO:0000256" key="3">
    <source>
        <dbReference type="ARBA" id="ARBA00023242"/>
    </source>
</evidence>
<feature type="compositionally biased region" description="Basic residues" evidence="4">
    <location>
        <begin position="77"/>
        <end position="90"/>
    </location>
</feature>
<evidence type="ECO:0000256" key="4">
    <source>
        <dbReference type="SAM" id="MobiDB-lite"/>
    </source>
</evidence>
<feature type="domain" description="Myb-like" evidence="5">
    <location>
        <begin position="511"/>
        <end position="560"/>
    </location>
</feature>
<feature type="compositionally biased region" description="Basic residues" evidence="4">
    <location>
        <begin position="106"/>
        <end position="118"/>
    </location>
</feature>
<dbReference type="AlphaFoldDB" id="A0A2K3Q787"/>
<dbReference type="PROSITE" id="PS51294">
    <property type="entry name" value="HTH_MYB"/>
    <property type="match status" value="1"/>
</dbReference>
<dbReference type="InterPro" id="IPR001005">
    <property type="entry name" value="SANT/Myb"/>
</dbReference>
<gene>
    <name evidence="7" type="ORF">TCAP_06618</name>
</gene>
<dbReference type="SUPFAM" id="SSF46689">
    <property type="entry name" value="Homeodomain-like"/>
    <property type="match status" value="1"/>
</dbReference>